<organism evidence="1 2">
    <name type="scientific">Sulfolobus tengchongensis</name>
    <dbReference type="NCBI Taxonomy" id="207809"/>
    <lineage>
        <taxon>Archaea</taxon>
        <taxon>Thermoproteota</taxon>
        <taxon>Thermoprotei</taxon>
        <taxon>Sulfolobales</taxon>
        <taxon>Sulfolobaceae</taxon>
        <taxon>Sulfolobus</taxon>
    </lineage>
</organism>
<dbReference type="EMBL" id="CP146016">
    <property type="protein sequence ID" value="WWQ61278.1"/>
    <property type="molecule type" value="Genomic_DNA"/>
</dbReference>
<accession>A0AAX4L4Z3</accession>
<gene>
    <name evidence="1" type="ORF">V6M85_04155</name>
</gene>
<dbReference type="RefSeq" id="WP_338603352.1">
    <property type="nucleotide sequence ID" value="NZ_CP146016.1"/>
</dbReference>
<protein>
    <submittedName>
        <fullName evidence="1">Uncharacterized protein</fullName>
    </submittedName>
</protein>
<dbReference type="Proteomes" id="UP001432202">
    <property type="component" value="Chromosome"/>
</dbReference>
<evidence type="ECO:0000313" key="1">
    <source>
        <dbReference type="EMBL" id="WWQ61278.1"/>
    </source>
</evidence>
<sequence>MVEEKEDEVKIIKQIFLIIEENIPDDCRELVIRKLRDKLLRDIKELGVKETIRKWLAEDSEEDGEVTLVY</sequence>
<proteinExistence type="predicted"/>
<dbReference type="AlphaFoldDB" id="A0AAX4L4Z3"/>
<keyword evidence="2" id="KW-1185">Reference proteome</keyword>
<dbReference type="GeneID" id="89335933"/>
<reference evidence="1 2" key="1">
    <citation type="submission" date="2024-02" db="EMBL/GenBank/DDBJ databases">
        <title>STSV induces naive adaptation in Sulfolobus.</title>
        <authorList>
            <person name="Xiang X."/>
            <person name="Song M."/>
        </authorList>
    </citation>
    <scope>NUCLEOTIDE SEQUENCE [LARGE SCALE GENOMIC DNA]</scope>
    <source>
        <strain evidence="1 2">RT2</strain>
    </source>
</reference>
<evidence type="ECO:0000313" key="2">
    <source>
        <dbReference type="Proteomes" id="UP001432202"/>
    </source>
</evidence>
<name>A0AAX4L4Z3_9CREN</name>